<evidence type="ECO:0000256" key="2">
    <source>
        <dbReference type="ARBA" id="ARBA00010867"/>
    </source>
</evidence>
<name>A0AAX4H3W2_9ASCO</name>
<dbReference type="GeneID" id="88171521"/>
<evidence type="ECO:0000256" key="8">
    <source>
        <dbReference type="ARBA" id="ARBA00023136"/>
    </source>
</evidence>
<evidence type="ECO:0000256" key="4">
    <source>
        <dbReference type="ARBA" id="ARBA00022692"/>
    </source>
</evidence>
<keyword evidence="7 9" id="KW-0496">Mitochondrion</keyword>
<dbReference type="AlphaFoldDB" id="A0AAX4H3W2"/>
<keyword evidence="11" id="KW-1185">Reference proteome</keyword>
<proteinExistence type="inferred from homology"/>
<comment type="similarity">
    <text evidence="2 9">Belongs to the TIM21 family.</text>
</comment>
<keyword evidence="6 9" id="KW-1133">Transmembrane helix</keyword>
<keyword evidence="5" id="KW-0809">Transit peptide</keyword>
<keyword evidence="9" id="KW-0813">Transport</keyword>
<dbReference type="Gene3D" id="3.10.450.320">
    <property type="entry name" value="Mitochondrial import inner membrane translocase subunit Tim21"/>
    <property type="match status" value="1"/>
</dbReference>
<evidence type="ECO:0000313" key="10">
    <source>
        <dbReference type="EMBL" id="WPK23224.1"/>
    </source>
</evidence>
<evidence type="ECO:0000256" key="6">
    <source>
        <dbReference type="ARBA" id="ARBA00022989"/>
    </source>
</evidence>
<dbReference type="KEGG" id="asau:88171521"/>
<evidence type="ECO:0000256" key="1">
    <source>
        <dbReference type="ARBA" id="ARBA00004304"/>
    </source>
</evidence>
<dbReference type="EMBL" id="CP138894">
    <property type="protein sequence ID" value="WPK23224.1"/>
    <property type="molecule type" value="Genomic_DNA"/>
</dbReference>
<keyword evidence="8 9" id="KW-0472">Membrane</keyword>
<dbReference type="PANTHER" id="PTHR13032:SF6">
    <property type="entry name" value="MITOCHONDRIAL IMPORT INNER MEMBRANE TRANSLOCASE SUBUNIT TIM21"/>
    <property type="match status" value="1"/>
</dbReference>
<dbReference type="Proteomes" id="UP001338582">
    <property type="component" value="Chromosome 1"/>
</dbReference>
<evidence type="ECO:0000256" key="3">
    <source>
        <dbReference type="ARBA" id="ARBA00020726"/>
    </source>
</evidence>
<dbReference type="RefSeq" id="XP_062875611.1">
    <property type="nucleotide sequence ID" value="XM_063019541.1"/>
</dbReference>
<evidence type="ECO:0000256" key="5">
    <source>
        <dbReference type="ARBA" id="ARBA00022946"/>
    </source>
</evidence>
<keyword evidence="9" id="KW-0811">Translocation</keyword>
<gene>
    <name evidence="10" type="ORF">PUMCH_000452</name>
</gene>
<organism evidence="10 11">
    <name type="scientific">Australozyma saopauloensis</name>
    <dbReference type="NCBI Taxonomy" id="291208"/>
    <lineage>
        <taxon>Eukaryota</taxon>
        <taxon>Fungi</taxon>
        <taxon>Dikarya</taxon>
        <taxon>Ascomycota</taxon>
        <taxon>Saccharomycotina</taxon>
        <taxon>Pichiomycetes</taxon>
        <taxon>Metschnikowiaceae</taxon>
        <taxon>Australozyma</taxon>
    </lineage>
</organism>
<accession>A0AAX4H3W2</accession>
<comment type="subcellular location">
    <subcellularLocation>
        <location evidence="9">Mitochondrion inner membrane</location>
        <topology evidence="9">Single-pass membrane protein</topology>
    </subcellularLocation>
    <subcellularLocation>
        <location evidence="1">Mitochondrion membrane</location>
        <topology evidence="1">Single-pass membrane protein</topology>
    </subcellularLocation>
</comment>
<dbReference type="InterPro" id="IPR013261">
    <property type="entry name" value="Tim21"/>
</dbReference>
<keyword evidence="9" id="KW-0653">Protein transport</keyword>
<evidence type="ECO:0000313" key="11">
    <source>
        <dbReference type="Proteomes" id="UP001338582"/>
    </source>
</evidence>
<evidence type="ECO:0000256" key="9">
    <source>
        <dbReference type="RuleBase" id="RU367142"/>
    </source>
</evidence>
<comment type="function">
    <text evidence="9">Essential component of the TIM23 complex, a complex that mediates the translocation of transit peptide-containing proteins across the mitochondrial inner membrane.</text>
</comment>
<dbReference type="PANTHER" id="PTHR13032">
    <property type="entry name" value="MITOCHONDRIAL IMPORT INNER MEMBRANE TRANSLOCASE SUBUNIT TIM21"/>
    <property type="match status" value="1"/>
</dbReference>
<keyword evidence="4 9" id="KW-0812">Transmembrane</keyword>
<reference evidence="10 11" key="1">
    <citation type="submission" date="2023-10" db="EMBL/GenBank/DDBJ databases">
        <title>Draft Genome Sequence of Candida saopaulonensis from a very Premature Infant with Sepsis.</title>
        <authorList>
            <person name="Ning Y."/>
            <person name="Dai R."/>
            <person name="Xiao M."/>
            <person name="Xu Y."/>
            <person name="Yan Q."/>
            <person name="Zhang L."/>
        </authorList>
    </citation>
    <scope>NUCLEOTIDE SEQUENCE [LARGE SCALE GENOMIC DNA]</scope>
    <source>
        <strain evidence="10 11">19XY460</strain>
    </source>
</reference>
<feature type="transmembrane region" description="Helical" evidence="9">
    <location>
        <begin position="79"/>
        <end position="104"/>
    </location>
</feature>
<dbReference type="Pfam" id="PF08294">
    <property type="entry name" value="TIM21"/>
    <property type="match status" value="1"/>
</dbReference>
<dbReference type="GO" id="GO:0030150">
    <property type="term" value="P:protein import into mitochondrial matrix"/>
    <property type="evidence" value="ECO:0007669"/>
    <property type="project" value="UniProtKB-UniRule"/>
</dbReference>
<evidence type="ECO:0000256" key="7">
    <source>
        <dbReference type="ARBA" id="ARBA00023128"/>
    </source>
</evidence>
<dbReference type="GO" id="GO:0005744">
    <property type="term" value="C:TIM23 mitochondrial import inner membrane translocase complex"/>
    <property type="evidence" value="ECO:0007669"/>
    <property type="project" value="UniProtKB-UniRule"/>
</dbReference>
<sequence length="251" mass="27375">MFFLKTPVSAIGMRTLLLPSARLAPRHVGISCFSAIRPIGIRSIHLYQHKKYSTASAPPPPPPPKNAKGMKILSTISRFATFSISSLLVVGALGVSGMVIYLMFSELFLPSGETKTFNKALKVIESSEVAQKSLNFAPGERLKAYGDVPGDKWVRNRPIQSARKKSADGKDIMVVKFHVETKSGKHATVLVEQIDTSFWTSEFSYIALDIYGGKRVYVVEPKFSSKNLVPRGSGLGSGSGFLGLNWGPKKD</sequence>
<keyword evidence="9" id="KW-0999">Mitochondrion inner membrane</keyword>
<protein>
    <recommendedName>
        <fullName evidence="3 9">Mitochondrial import inner membrane translocase subunit Tim21</fullName>
    </recommendedName>
</protein>
<comment type="subunit">
    <text evidence="9">Component of the TIM23 complex.</text>
</comment>
<dbReference type="InterPro" id="IPR038552">
    <property type="entry name" value="Tim21_IMS_sf"/>
</dbReference>